<keyword evidence="3" id="KW-1133">Transmembrane helix</keyword>
<feature type="compositionally biased region" description="Polar residues" evidence="2">
    <location>
        <begin position="216"/>
        <end position="229"/>
    </location>
</feature>
<evidence type="ECO:0000256" key="3">
    <source>
        <dbReference type="SAM" id="Phobius"/>
    </source>
</evidence>
<evidence type="ECO:0000313" key="4">
    <source>
        <dbReference type="EMBL" id="CAH1798593.1"/>
    </source>
</evidence>
<feature type="compositionally biased region" description="Polar residues" evidence="2">
    <location>
        <begin position="236"/>
        <end position="265"/>
    </location>
</feature>
<evidence type="ECO:0000313" key="5">
    <source>
        <dbReference type="Proteomes" id="UP000749559"/>
    </source>
</evidence>
<gene>
    <name evidence="4" type="ORF">OFUS_LOCUS22722</name>
</gene>
<feature type="transmembrane region" description="Helical" evidence="3">
    <location>
        <begin position="12"/>
        <end position="32"/>
    </location>
</feature>
<feature type="region of interest" description="Disordered" evidence="2">
    <location>
        <begin position="442"/>
        <end position="464"/>
    </location>
</feature>
<accession>A0A8J1TD51</accession>
<name>A0A8J1TD51_OWEFU</name>
<evidence type="ECO:0000256" key="2">
    <source>
        <dbReference type="SAM" id="MobiDB-lite"/>
    </source>
</evidence>
<feature type="region of interest" description="Disordered" evidence="2">
    <location>
        <begin position="821"/>
        <end position="843"/>
    </location>
</feature>
<dbReference type="Proteomes" id="UP000749559">
    <property type="component" value="Unassembled WGS sequence"/>
</dbReference>
<feature type="region of interest" description="Disordered" evidence="2">
    <location>
        <begin position="950"/>
        <end position="984"/>
    </location>
</feature>
<feature type="region of interest" description="Disordered" evidence="2">
    <location>
        <begin position="200"/>
        <end position="270"/>
    </location>
</feature>
<dbReference type="Gene3D" id="2.60.120.740">
    <property type="match status" value="1"/>
</dbReference>
<evidence type="ECO:0000256" key="1">
    <source>
        <dbReference type="SAM" id="Coils"/>
    </source>
</evidence>
<dbReference type="InterPro" id="IPR043159">
    <property type="entry name" value="Lectin_gal-bd_sf"/>
</dbReference>
<keyword evidence="5" id="KW-1185">Reference proteome</keyword>
<dbReference type="AlphaFoldDB" id="A0A8J1TD51"/>
<protein>
    <submittedName>
        <fullName evidence="4">Uncharacterized protein</fullName>
    </submittedName>
</protein>
<proteinExistence type="predicted"/>
<feature type="transmembrane region" description="Helical" evidence="3">
    <location>
        <begin position="413"/>
        <end position="435"/>
    </location>
</feature>
<dbReference type="CDD" id="cd22823">
    <property type="entry name" value="Gal_Rha_Lectin"/>
    <property type="match status" value="1"/>
</dbReference>
<dbReference type="EMBL" id="CAIIXF020000011">
    <property type="protein sequence ID" value="CAH1798593.1"/>
    <property type="molecule type" value="Genomic_DNA"/>
</dbReference>
<feature type="coiled-coil region" evidence="1">
    <location>
        <begin position="1012"/>
        <end position="1039"/>
    </location>
</feature>
<feature type="region of interest" description="Disordered" evidence="2">
    <location>
        <begin position="878"/>
        <end position="900"/>
    </location>
</feature>
<organism evidence="4 5">
    <name type="scientific">Owenia fusiformis</name>
    <name type="common">Polychaete worm</name>
    <dbReference type="NCBI Taxonomy" id="6347"/>
    <lineage>
        <taxon>Eukaryota</taxon>
        <taxon>Metazoa</taxon>
        <taxon>Spiralia</taxon>
        <taxon>Lophotrochozoa</taxon>
        <taxon>Annelida</taxon>
        <taxon>Polychaeta</taxon>
        <taxon>Sedentaria</taxon>
        <taxon>Canalipalpata</taxon>
        <taxon>Sabellida</taxon>
        <taxon>Oweniida</taxon>
        <taxon>Oweniidae</taxon>
        <taxon>Owenia</taxon>
    </lineage>
</organism>
<keyword evidence="3" id="KW-0472">Membrane</keyword>
<comment type="caution">
    <text evidence="4">The sequence shown here is derived from an EMBL/GenBank/DDBJ whole genome shotgun (WGS) entry which is preliminary data.</text>
</comment>
<keyword evidence="1" id="KW-0175">Coiled coil</keyword>
<sequence>MPKPEQMVHTNIFAMGESFWILFWIGLAVTIIECSELIGSGCYNNAGFWIDKCPKNKVIHVKRAFYGKRWPYDNNDTTRCTFREGDCVVDTDYPFERCNDKHACYIGISTLWVERSCEAYPTYTDYIQVHYDCVMQGAFNTTSTASTTTTIPLNQTAMDLNSSEEMIPANATSTRGLKYQSQRYNTPPLNLINRLKSFKRRKPTIDKTTKGRLSKMETTPTKAELVSTSTERKETPTNGTKPTSVESETSTENNIPSDESVTPTKSHIRTGYRSIPTSVVGIQSSKDLTKTDPYKNLYSNPLKPPYLDEFEYYDMEPYPVDDFASFLNPSTKNTETPKTEPTRHIWYIWSEKDNKRPKKTPTLIGGGQRSRILKVKPTYPLEEEKEAPLVSNRNQQEESTGIKVGKWITGTDWGIGLMCLLALVLMITMAILVVVTRKIRERRKSQSSKTTNKTGVKPSDNEHQMKNIAETKALDDISSDEEGTINGKHTISRKIAASAKRLFDKKQKGQTDSCASSISIDIPDPMGNDGLTVNPAFKDSSTDSDMHSNSLYGDCNIYDNNHYAVTGLCEPPLKKLNETMEDKIRRLSMRGSKRSRKYVTEEDIYEEPVKKSQLPDTPAPALSLDEAKPKSEYSRLGFMHQHLPQWGSRRQHKMYLPENDPARAFHLSASHNPRMNKKMEVTMEDWYLKTAGHLATIDDIANMIPDDNEQNSEMIEEAELTSLKRTRTLPYKKGSLGRMFGRLRRSMKATMVQSDKGVSLSYNHEYPTIYAFVNGPDVSHGKLKKKSQTLPLRRRGTFPKKALTIKRDAWKRFGGSFKIAGSGKKRSSILNSKDERAPSACSSKQSSIVDLTNTRRDDDEDYVIKDLAKSMLDRRFTLPEPNEEPLPLHLRNTKSDPKSTGTMENFKFSPLLPKFNHFNSYQKPVAPPPPLKSSILHAIKKENKLESCKKKTGNIPQAPPILNSGLNESPSPGPPKHKPPPPDIIAMGTHNVKPSDLVNATVKYEVNKFPRTRRESQQVKELQQNIKDVLNRRISEQIKKDTKKAVPHPFKKDRVFIENEVYHTPCDVEGKTSL</sequence>
<reference evidence="4" key="1">
    <citation type="submission" date="2022-03" db="EMBL/GenBank/DDBJ databases">
        <authorList>
            <person name="Martin C."/>
        </authorList>
    </citation>
    <scope>NUCLEOTIDE SEQUENCE</scope>
</reference>
<keyword evidence="3" id="KW-0812">Transmembrane</keyword>